<keyword evidence="3" id="KW-1185">Reference proteome</keyword>
<sequence length="271" mass="31478">MCHNGTGRLGFARVLVEVDAAKEVQYKDAMNHTKKVKFVKVEYSWKPEVCNHCVVFGHSFKDCKVRLRTVVEVERDRHMRKDQLKYGNTVQNQVWKGGQSGQNFGRRIIGRYAPKQREGTNERERTGEGNKDQLNVKGKENDITKDIVDGMERKDETDKGNNYEKEFPALGPKEGRSKPQSITQRENKNRFDVMGSEGNNETLDTNVNQECQDKGDVCRDKNGKSSKVEMVGMFVDNKRIPNVEESKQWAEYMFGWYKEKWRAKWKNECPI</sequence>
<dbReference type="PANTHER" id="PTHR31286:SF180">
    <property type="entry name" value="OS10G0362600 PROTEIN"/>
    <property type="match status" value="1"/>
</dbReference>
<gene>
    <name evidence="2" type="ORF">CTI12_AA516070</name>
</gene>
<feature type="compositionally biased region" description="Basic and acidic residues" evidence="1">
    <location>
        <begin position="152"/>
        <end position="177"/>
    </location>
</feature>
<dbReference type="PANTHER" id="PTHR31286">
    <property type="entry name" value="GLYCINE-RICH CELL WALL STRUCTURAL PROTEIN 1.8-LIKE"/>
    <property type="match status" value="1"/>
</dbReference>
<feature type="compositionally biased region" description="Basic and acidic residues" evidence="1">
    <location>
        <begin position="115"/>
        <end position="131"/>
    </location>
</feature>
<dbReference type="Proteomes" id="UP000245207">
    <property type="component" value="Unassembled WGS sequence"/>
</dbReference>
<reference evidence="2 3" key="1">
    <citation type="journal article" date="2018" name="Mol. Plant">
        <title>The genome of Artemisia annua provides insight into the evolution of Asteraceae family and artemisinin biosynthesis.</title>
        <authorList>
            <person name="Shen Q."/>
            <person name="Zhang L."/>
            <person name="Liao Z."/>
            <person name="Wang S."/>
            <person name="Yan T."/>
            <person name="Shi P."/>
            <person name="Liu M."/>
            <person name="Fu X."/>
            <person name="Pan Q."/>
            <person name="Wang Y."/>
            <person name="Lv Z."/>
            <person name="Lu X."/>
            <person name="Zhang F."/>
            <person name="Jiang W."/>
            <person name="Ma Y."/>
            <person name="Chen M."/>
            <person name="Hao X."/>
            <person name="Li L."/>
            <person name="Tang Y."/>
            <person name="Lv G."/>
            <person name="Zhou Y."/>
            <person name="Sun X."/>
            <person name="Brodelius P.E."/>
            <person name="Rose J.K.C."/>
            <person name="Tang K."/>
        </authorList>
    </citation>
    <scope>NUCLEOTIDE SEQUENCE [LARGE SCALE GENOMIC DNA]</scope>
    <source>
        <strain evidence="3">cv. Huhao1</strain>
        <tissue evidence="2">Leaf</tissue>
    </source>
</reference>
<evidence type="ECO:0008006" key="4">
    <source>
        <dbReference type="Google" id="ProtNLM"/>
    </source>
</evidence>
<protein>
    <recommendedName>
        <fullName evidence="4">Zinc knuckle CX2CX4HX4C</fullName>
    </recommendedName>
</protein>
<organism evidence="2 3">
    <name type="scientific">Artemisia annua</name>
    <name type="common">Sweet wormwood</name>
    <dbReference type="NCBI Taxonomy" id="35608"/>
    <lineage>
        <taxon>Eukaryota</taxon>
        <taxon>Viridiplantae</taxon>
        <taxon>Streptophyta</taxon>
        <taxon>Embryophyta</taxon>
        <taxon>Tracheophyta</taxon>
        <taxon>Spermatophyta</taxon>
        <taxon>Magnoliopsida</taxon>
        <taxon>eudicotyledons</taxon>
        <taxon>Gunneridae</taxon>
        <taxon>Pentapetalae</taxon>
        <taxon>asterids</taxon>
        <taxon>campanulids</taxon>
        <taxon>Asterales</taxon>
        <taxon>Asteraceae</taxon>
        <taxon>Asteroideae</taxon>
        <taxon>Anthemideae</taxon>
        <taxon>Artemisiinae</taxon>
        <taxon>Artemisia</taxon>
    </lineage>
</organism>
<dbReference type="EMBL" id="PKPP01011842">
    <property type="protein sequence ID" value="PWA43409.1"/>
    <property type="molecule type" value="Genomic_DNA"/>
</dbReference>
<comment type="caution">
    <text evidence="2">The sequence shown here is derived from an EMBL/GenBank/DDBJ whole genome shotgun (WGS) entry which is preliminary data.</text>
</comment>
<evidence type="ECO:0000313" key="3">
    <source>
        <dbReference type="Proteomes" id="UP000245207"/>
    </source>
</evidence>
<feature type="region of interest" description="Disordered" evidence="1">
    <location>
        <begin position="111"/>
        <end position="135"/>
    </location>
</feature>
<evidence type="ECO:0000313" key="2">
    <source>
        <dbReference type="EMBL" id="PWA43409.1"/>
    </source>
</evidence>
<feature type="region of interest" description="Disordered" evidence="1">
    <location>
        <begin position="152"/>
        <end position="183"/>
    </location>
</feature>
<evidence type="ECO:0000256" key="1">
    <source>
        <dbReference type="SAM" id="MobiDB-lite"/>
    </source>
</evidence>
<name>A0A2U1L323_ARTAN</name>
<accession>A0A2U1L323</accession>
<proteinExistence type="predicted"/>
<dbReference type="InterPro" id="IPR040256">
    <property type="entry name" value="At4g02000-like"/>
</dbReference>
<dbReference type="AlphaFoldDB" id="A0A2U1L323"/>